<dbReference type="SUPFAM" id="SSF141130">
    <property type="entry name" value="Acetamidase/Formamidase-like"/>
    <property type="match status" value="1"/>
</dbReference>
<dbReference type="Pfam" id="PF14525">
    <property type="entry name" value="AraC_binding_2"/>
    <property type="match status" value="1"/>
</dbReference>
<dbReference type="Pfam" id="PF03069">
    <property type="entry name" value="FmdA_AmdA"/>
    <property type="match status" value="1"/>
</dbReference>
<dbReference type="InterPro" id="IPR035418">
    <property type="entry name" value="AraC-bd_2"/>
</dbReference>
<dbReference type="PRINTS" id="PR00032">
    <property type="entry name" value="HTHARAC"/>
</dbReference>
<evidence type="ECO:0000256" key="2">
    <source>
        <dbReference type="ARBA" id="ARBA00023125"/>
    </source>
</evidence>
<organism evidence="5 6">
    <name type="scientific">Bradyrhizobium canariense</name>
    <dbReference type="NCBI Taxonomy" id="255045"/>
    <lineage>
        <taxon>Bacteria</taxon>
        <taxon>Pseudomonadati</taxon>
        <taxon>Pseudomonadota</taxon>
        <taxon>Alphaproteobacteria</taxon>
        <taxon>Hyphomicrobiales</taxon>
        <taxon>Nitrobacteraceae</taxon>
        <taxon>Bradyrhizobium</taxon>
    </lineage>
</organism>
<protein>
    <submittedName>
        <fullName evidence="5">AraC family transcriptional regulator</fullName>
    </submittedName>
</protein>
<keyword evidence="3" id="KW-0804">Transcription</keyword>
<dbReference type="InterPro" id="IPR018060">
    <property type="entry name" value="HTH_AraC"/>
</dbReference>
<comment type="caution">
    <text evidence="5">The sequence shown here is derived from an EMBL/GenBank/DDBJ whole genome shotgun (WGS) entry which is preliminary data.</text>
</comment>
<dbReference type="SMART" id="SM00342">
    <property type="entry name" value="HTH_ARAC"/>
    <property type="match status" value="1"/>
</dbReference>
<evidence type="ECO:0000313" key="5">
    <source>
        <dbReference type="EMBL" id="OSJ14745.1"/>
    </source>
</evidence>
<dbReference type="Gene3D" id="2.60.120.580">
    <property type="entry name" value="Acetamidase/Formamidase-like domains"/>
    <property type="match status" value="2"/>
</dbReference>
<dbReference type="EMBL" id="NAFI01000158">
    <property type="protein sequence ID" value="OSJ14745.1"/>
    <property type="molecule type" value="Genomic_DNA"/>
</dbReference>
<sequence>MTKDRHLRPLAATDDHVRLAQRLLRSTAIWVDPMSFRPFTSESYAQDDRPEAWRDVLAAVGLQPAAGHCFLDGHATASHRHAAGVALTRMAAGAQTIGPRPQANEDLPIALMPVEDGMVLKSAAGHRIVPVGHLVLLPRSGDWSIVFQRDMRAVVLSVTSEALHGRLSGRPRLGEPRVVPPSGFADVFARLMDATARTLDTLSDAEWNAVTQSLVDLLLTLAHQLAASTSDAGSSATQSALLHRICQTIERRLDDPGLVPARVAQAEGISERYLQKLFETVGDNFTHYVRERRLQRAWADLSNPSEAHRSISEIAYAYGFGDSAHFSRAFRHRFGLPPREFRQQEAERATTQQGIAGQRGWPQDALAQLRVHPASAEARGNLARTDIDEPRTAERKHHHLPIEAHRVHWGYFSRALQPQLEINSGDTITIETLTQHASDDPELMIAADTAAESVFGWTKARKNVDRRGAGPMDASIFGRGAGEGFGVHICTGPVSVKDAQPGDVLEVRILDIVPRTSRHPKHSGRVFGSSVAAWWGYHYDEFLSGPKPREVVTIYEILDDTDAPHARALYSYRWEPQTDPFGVVHATYDYPGVPVLPGTVKRRHAVLDGIRIPLRPHFGVIAVAPREVDFIDSVPPSYFGGNLDNWRLGKGATVYLPVSVPGALLSVGDPHATQGDGELSGTAIECSMTGTFEVILHKKADLSGQPFADLSYPLIETESDWVLTGFSHPNYLAEFGAQGQSEVYAKSSLDLAMKDAFRKMRRFLMNVKGLSEDEAIALMSAAVDFGVTQVVDGNWGVHAIISKRLFLDAP</sequence>
<name>A0A1X3EGN2_9BRAD</name>
<dbReference type="GO" id="GO:0003700">
    <property type="term" value="F:DNA-binding transcription factor activity"/>
    <property type="evidence" value="ECO:0007669"/>
    <property type="project" value="InterPro"/>
</dbReference>
<dbReference type="PANTHER" id="PTHR31891">
    <property type="entry name" value="FORMAMIDASE C869.04-RELATED"/>
    <property type="match status" value="1"/>
</dbReference>
<keyword evidence="1" id="KW-0805">Transcription regulation</keyword>
<evidence type="ECO:0000256" key="3">
    <source>
        <dbReference type="ARBA" id="ARBA00023163"/>
    </source>
</evidence>
<dbReference type="Gene3D" id="3.10.28.20">
    <property type="entry name" value="Acetamidase/Formamidase-like domains"/>
    <property type="match status" value="1"/>
</dbReference>
<dbReference type="Gene3D" id="1.10.10.60">
    <property type="entry name" value="Homeodomain-like"/>
    <property type="match status" value="1"/>
</dbReference>
<evidence type="ECO:0000256" key="1">
    <source>
        <dbReference type="ARBA" id="ARBA00023015"/>
    </source>
</evidence>
<gene>
    <name evidence="5" type="ORF">BSZ18_09110</name>
</gene>
<dbReference type="InterPro" id="IPR004304">
    <property type="entry name" value="FmdA_AmdA"/>
</dbReference>
<dbReference type="GO" id="GO:0043565">
    <property type="term" value="F:sequence-specific DNA binding"/>
    <property type="evidence" value="ECO:0007669"/>
    <property type="project" value="InterPro"/>
</dbReference>
<feature type="domain" description="HTH araC/xylS-type" evidence="4">
    <location>
        <begin position="243"/>
        <end position="344"/>
    </location>
</feature>
<dbReference type="Pfam" id="PF12833">
    <property type="entry name" value="HTH_18"/>
    <property type="match status" value="1"/>
</dbReference>
<dbReference type="OrthoDB" id="9785236at2"/>
<dbReference type="PROSITE" id="PS01124">
    <property type="entry name" value="HTH_ARAC_FAMILY_2"/>
    <property type="match status" value="1"/>
</dbReference>
<dbReference type="PANTHER" id="PTHR31891:SF1">
    <property type="entry name" value="FORMAMIDASE C869.04-RELATED"/>
    <property type="match status" value="1"/>
</dbReference>
<reference evidence="5 6" key="1">
    <citation type="submission" date="2017-03" db="EMBL/GenBank/DDBJ databases">
        <title>Whole genome sequences of fourteen strains of Bradyrhizobium canariense and one strain of Bradyrhizobium japonicum isolated from Lupinus (Papilionoideae: Genisteae) species in Algeria.</title>
        <authorList>
            <person name="Crovadore J."/>
            <person name="Chekireb D."/>
            <person name="Brachmann A."/>
            <person name="Chablais R."/>
            <person name="Cochard B."/>
            <person name="Lefort F."/>
        </authorList>
    </citation>
    <scope>NUCLEOTIDE SEQUENCE [LARGE SCALE GENOMIC DNA]</scope>
    <source>
        <strain evidence="5 6">UBMA195</strain>
    </source>
</reference>
<evidence type="ECO:0000259" key="4">
    <source>
        <dbReference type="PROSITE" id="PS01124"/>
    </source>
</evidence>
<proteinExistence type="predicted"/>
<keyword evidence="2" id="KW-0238">DNA-binding</keyword>
<accession>A0A1X3EGN2</accession>
<dbReference type="SUPFAM" id="SSF46689">
    <property type="entry name" value="Homeodomain-like"/>
    <property type="match status" value="1"/>
</dbReference>
<dbReference type="GO" id="GO:0016811">
    <property type="term" value="F:hydrolase activity, acting on carbon-nitrogen (but not peptide) bonds, in linear amides"/>
    <property type="evidence" value="ECO:0007669"/>
    <property type="project" value="InterPro"/>
</dbReference>
<evidence type="ECO:0000313" key="6">
    <source>
        <dbReference type="Proteomes" id="UP000193553"/>
    </source>
</evidence>
<dbReference type="InterPro" id="IPR009057">
    <property type="entry name" value="Homeodomain-like_sf"/>
</dbReference>
<dbReference type="AlphaFoldDB" id="A0A1X3EGN2"/>
<dbReference type="Proteomes" id="UP000193553">
    <property type="component" value="Unassembled WGS sequence"/>
</dbReference>
<dbReference type="InterPro" id="IPR020449">
    <property type="entry name" value="Tscrpt_reg_AraC-type_HTH"/>
</dbReference>